<evidence type="ECO:0000256" key="7">
    <source>
        <dbReference type="ARBA" id="ARBA00023141"/>
    </source>
</evidence>
<dbReference type="InterPro" id="IPR044643">
    <property type="entry name" value="TrpF_fam"/>
</dbReference>
<keyword evidence="8 9" id="KW-0413">Isomerase</keyword>
<dbReference type="EMBL" id="CP007128">
    <property type="protein sequence ID" value="AHG91952.1"/>
    <property type="molecule type" value="Genomic_DNA"/>
</dbReference>
<dbReference type="InterPro" id="IPR013785">
    <property type="entry name" value="Aldolase_TIM"/>
</dbReference>
<dbReference type="eggNOG" id="COG0135">
    <property type="taxonomic scope" value="Bacteria"/>
</dbReference>
<gene>
    <name evidence="9" type="primary">trpF</name>
    <name evidence="11" type="ORF">J421_4415</name>
</gene>
<comment type="pathway">
    <text evidence="2 9">Amino-acid biosynthesis; L-tryptophan biosynthesis; L-tryptophan from chorismate: step 3/5.</text>
</comment>
<dbReference type="HOGENOM" id="CLU_076364_2_1_0"/>
<evidence type="ECO:0000256" key="2">
    <source>
        <dbReference type="ARBA" id="ARBA00004664"/>
    </source>
</evidence>
<evidence type="ECO:0000256" key="9">
    <source>
        <dbReference type="HAMAP-Rule" id="MF_00135"/>
    </source>
</evidence>
<comment type="similarity">
    <text evidence="9">Belongs to the TrpF family.</text>
</comment>
<dbReference type="Gene3D" id="3.20.20.70">
    <property type="entry name" value="Aldolase class I"/>
    <property type="match status" value="1"/>
</dbReference>
<sequence length="218" mass="22673">MSDVRTRVKVCCMSSADEVRTAISAGVDALGFVSAMPSGPGPIDEALIAELVASVPPPVSCFLLTCATDAPTIAAQVVRCGVDVVQLVDAVPAAAYAELRALLPHRVRLVQVIHVVDAASIDEALAAAPHVDAVLLDSGNPRLAVKELGGTGRVHDWSLSRAIVERSPVPVFLAGGLRAENVAEAVRAVRPFGVDVCSGVRTDGRLDAGKLRRFIDAV</sequence>
<evidence type="ECO:0000256" key="8">
    <source>
        <dbReference type="ARBA" id="ARBA00023235"/>
    </source>
</evidence>
<accession>W0RN73</accession>
<name>W0RN73_9BACT</name>
<evidence type="ECO:0000256" key="1">
    <source>
        <dbReference type="ARBA" id="ARBA00001164"/>
    </source>
</evidence>
<evidence type="ECO:0000256" key="4">
    <source>
        <dbReference type="ARBA" id="ARBA00022272"/>
    </source>
</evidence>
<evidence type="ECO:0000256" key="6">
    <source>
        <dbReference type="ARBA" id="ARBA00022822"/>
    </source>
</evidence>
<dbReference type="GO" id="GO:0004640">
    <property type="term" value="F:phosphoribosylanthranilate isomerase activity"/>
    <property type="evidence" value="ECO:0007669"/>
    <property type="project" value="UniProtKB-UniRule"/>
</dbReference>
<keyword evidence="7 9" id="KW-0057">Aromatic amino acid biosynthesis</keyword>
<dbReference type="InterPro" id="IPR001240">
    <property type="entry name" value="PRAI_dom"/>
</dbReference>
<protein>
    <recommendedName>
        <fullName evidence="4 9">N-(5'-phosphoribosyl)anthranilate isomerase</fullName>
        <shortName evidence="9">PRAI</shortName>
        <ecNumber evidence="3 9">5.3.1.24</ecNumber>
    </recommendedName>
</protein>
<dbReference type="PANTHER" id="PTHR42894:SF1">
    <property type="entry name" value="N-(5'-PHOSPHORIBOSYL)ANTHRANILATE ISOMERASE"/>
    <property type="match status" value="1"/>
</dbReference>
<dbReference type="GO" id="GO:0000162">
    <property type="term" value="P:L-tryptophan biosynthetic process"/>
    <property type="evidence" value="ECO:0007669"/>
    <property type="project" value="UniProtKB-UniRule"/>
</dbReference>
<dbReference type="STRING" id="861299.J421_4415"/>
<keyword evidence="6 9" id="KW-0822">Tryptophan biosynthesis</keyword>
<organism evidence="11 12">
    <name type="scientific">Gemmatirosa kalamazoonensis</name>
    <dbReference type="NCBI Taxonomy" id="861299"/>
    <lineage>
        <taxon>Bacteria</taxon>
        <taxon>Pseudomonadati</taxon>
        <taxon>Gemmatimonadota</taxon>
        <taxon>Gemmatimonadia</taxon>
        <taxon>Gemmatimonadales</taxon>
        <taxon>Gemmatimonadaceae</taxon>
        <taxon>Gemmatirosa</taxon>
    </lineage>
</organism>
<keyword evidence="12" id="KW-1185">Reference proteome</keyword>
<evidence type="ECO:0000256" key="3">
    <source>
        <dbReference type="ARBA" id="ARBA00012572"/>
    </source>
</evidence>
<dbReference type="CDD" id="cd00405">
    <property type="entry name" value="PRAI"/>
    <property type="match status" value="1"/>
</dbReference>
<dbReference type="PANTHER" id="PTHR42894">
    <property type="entry name" value="N-(5'-PHOSPHORIBOSYL)ANTHRANILATE ISOMERASE"/>
    <property type="match status" value="1"/>
</dbReference>
<feature type="domain" description="N-(5'phosphoribosyl) anthranilate isomerase (PRAI)" evidence="10">
    <location>
        <begin position="8"/>
        <end position="216"/>
    </location>
</feature>
<reference evidence="11 12" key="1">
    <citation type="journal article" date="2014" name="Genome Announc.">
        <title>Genome Sequence and Methylome of Soil Bacterium Gemmatirosa kalamazoonensis KBS708T, a Member of the Rarely Cultivated Gemmatimonadetes Phylum.</title>
        <authorList>
            <person name="Debruyn J.M."/>
            <person name="Radosevich M."/>
            <person name="Wommack K.E."/>
            <person name="Polson S.W."/>
            <person name="Hauser L.J."/>
            <person name="Fawaz M.N."/>
            <person name="Korlach J."/>
            <person name="Tsai Y.C."/>
        </authorList>
    </citation>
    <scope>NUCLEOTIDE SEQUENCE [LARGE SCALE GENOMIC DNA]</scope>
    <source>
        <strain evidence="11 12">KBS708</strain>
    </source>
</reference>
<dbReference type="UniPathway" id="UPA00035">
    <property type="reaction ID" value="UER00042"/>
</dbReference>
<dbReference type="SUPFAM" id="SSF51366">
    <property type="entry name" value="Ribulose-phoshate binding barrel"/>
    <property type="match status" value="1"/>
</dbReference>
<evidence type="ECO:0000313" key="11">
    <source>
        <dbReference type="EMBL" id="AHG91952.1"/>
    </source>
</evidence>
<keyword evidence="5 9" id="KW-0028">Amino-acid biosynthesis</keyword>
<dbReference type="EC" id="5.3.1.24" evidence="3 9"/>
<dbReference type="AlphaFoldDB" id="W0RN73"/>
<proteinExistence type="inferred from homology"/>
<dbReference type="KEGG" id="gba:J421_4415"/>
<dbReference type="HAMAP" id="MF_00135">
    <property type="entry name" value="PRAI"/>
    <property type="match status" value="1"/>
</dbReference>
<dbReference type="PATRIC" id="fig|861299.3.peg.4468"/>
<evidence type="ECO:0000259" key="10">
    <source>
        <dbReference type="Pfam" id="PF00697"/>
    </source>
</evidence>
<dbReference type="InParanoid" id="W0RN73"/>
<dbReference type="InterPro" id="IPR011060">
    <property type="entry name" value="RibuloseP-bd_barrel"/>
</dbReference>
<comment type="catalytic activity">
    <reaction evidence="1 9">
        <text>N-(5-phospho-beta-D-ribosyl)anthranilate = 1-(2-carboxyphenylamino)-1-deoxy-D-ribulose 5-phosphate</text>
        <dbReference type="Rhea" id="RHEA:21540"/>
        <dbReference type="ChEBI" id="CHEBI:18277"/>
        <dbReference type="ChEBI" id="CHEBI:58613"/>
        <dbReference type="EC" id="5.3.1.24"/>
    </reaction>
</comment>
<dbReference type="Pfam" id="PF00697">
    <property type="entry name" value="PRAI"/>
    <property type="match status" value="1"/>
</dbReference>
<evidence type="ECO:0000256" key="5">
    <source>
        <dbReference type="ARBA" id="ARBA00022605"/>
    </source>
</evidence>
<evidence type="ECO:0000313" key="12">
    <source>
        <dbReference type="Proteomes" id="UP000019151"/>
    </source>
</evidence>
<dbReference type="Proteomes" id="UP000019151">
    <property type="component" value="Chromosome"/>
</dbReference>